<organism evidence="2 3">
    <name type="scientific">Spirosoma montaniterrae</name>
    <dbReference type="NCBI Taxonomy" id="1178516"/>
    <lineage>
        <taxon>Bacteria</taxon>
        <taxon>Pseudomonadati</taxon>
        <taxon>Bacteroidota</taxon>
        <taxon>Cytophagia</taxon>
        <taxon>Cytophagales</taxon>
        <taxon>Cytophagaceae</taxon>
        <taxon>Spirosoma</taxon>
    </lineage>
</organism>
<evidence type="ECO:0000313" key="3">
    <source>
        <dbReference type="Proteomes" id="UP000187941"/>
    </source>
</evidence>
<proteinExistence type="predicted"/>
<dbReference type="PROSITE" id="PS51257">
    <property type="entry name" value="PROKAR_LIPOPROTEIN"/>
    <property type="match status" value="1"/>
</dbReference>
<evidence type="ECO:0008006" key="4">
    <source>
        <dbReference type="Google" id="ProtNLM"/>
    </source>
</evidence>
<dbReference type="Proteomes" id="UP000187941">
    <property type="component" value="Chromosome"/>
</dbReference>
<accession>A0A1P9WU86</accession>
<reference evidence="2 3" key="1">
    <citation type="submission" date="2016-01" db="EMBL/GenBank/DDBJ databases">
        <authorList>
            <person name="Oliw E.H."/>
        </authorList>
    </citation>
    <scope>NUCLEOTIDE SEQUENCE [LARGE SCALE GENOMIC DNA]</scope>
    <source>
        <strain evidence="2 3">DY10</strain>
    </source>
</reference>
<dbReference type="OrthoDB" id="673254at2"/>
<sequence>MKTYARFLFAAFTAAALLGGVTSCKKDEAAPGLSAKIQNIVPQAALDDMKAKGLVINEGNTPPNIEGVFEVSPFTLLAPYSSEDTYSKGRVVSNYRYRFTAQNGDEVKMEEKQVGGSNTGTGTASFLSGSGNKFTLFGQVVGTSSGIANKYLTVITGEMTATGIKDFQYATLITEKTGDVDNLRLIPVNKSRVWIDGNQLASKTNAFRLAAPDPQLIDGGSGALSR</sequence>
<dbReference type="KEGG" id="smon:AWR27_05850"/>
<keyword evidence="3" id="KW-1185">Reference proteome</keyword>
<dbReference type="EMBL" id="CP014263">
    <property type="protein sequence ID" value="AQG78890.1"/>
    <property type="molecule type" value="Genomic_DNA"/>
</dbReference>
<keyword evidence="1" id="KW-0732">Signal</keyword>
<feature type="chain" id="PRO_5013134521" description="Lipoprotein" evidence="1">
    <location>
        <begin position="19"/>
        <end position="226"/>
    </location>
</feature>
<dbReference type="AlphaFoldDB" id="A0A1P9WU86"/>
<dbReference type="RefSeq" id="WP_077130333.1">
    <property type="nucleotide sequence ID" value="NZ_CP014263.1"/>
</dbReference>
<protein>
    <recommendedName>
        <fullName evidence="4">Lipoprotein</fullName>
    </recommendedName>
</protein>
<name>A0A1P9WU86_9BACT</name>
<evidence type="ECO:0000313" key="2">
    <source>
        <dbReference type="EMBL" id="AQG78890.1"/>
    </source>
</evidence>
<feature type="signal peptide" evidence="1">
    <location>
        <begin position="1"/>
        <end position="18"/>
    </location>
</feature>
<evidence type="ECO:0000256" key="1">
    <source>
        <dbReference type="SAM" id="SignalP"/>
    </source>
</evidence>
<dbReference type="STRING" id="1178516.AWR27_05850"/>
<gene>
    <name evidence="2" type="ORF">AWR27_05850</name>
</gene>